<protein>
    <recommendedName>
        <fullName evidence="2">DUF3347 domain-containing protein</fullName>
    </recommendedName>
</protein>
<accession>A0A1W1UR15</accession>
<gene>
    <name evidence="3" type="ORF">SAMN00120144_0722</name>
</gene>
<dbReference type="EMBL" id="FWWW01000039">
    <property type="protein sequence ID" value="SMB83537.1"/>
    <property type="molecule type" value="Genomic_DNA"/>
</dbReference>
<dbReference type="Proteomes" id="UP000192266">
    <property type="component" value="Unassembled WGS sequence"/>
</dbReference>
<proteinExistence type="predicted"/>
<evidence type="ECO:0000313" key="3">
    <source>
        <dbReference type="EMBL" id="SMB83537.1"/>
    </source>
</evidence>
<feature type="compositionally biased region" description="Polar residues" evidence="1">
    <location>
        <begin position="11"/>
        <end position="20"/>
    </location>
</feature>
<reference evidence="3 4" key="1">
    <citation type="submission" date="2017-04" db="EMBL/GenBank/DDBJ databases">
        <authorList>
            <person name="Afonso C.L."/>
            <person name="Miller P.J."/>
            <person name="Scott M.A."/>
            <person name="Spackman E."/>
            <person name="Goraichik I."/>
            <person name="Dimitrov K.M."/>
            <person name="Suarez D.L."/>
            <person name="Swayne D.E."/>
        </authorList>
    </citation>
    <scope>NUCLEOTIDE SEQUENCE [LARGE SCALE GENOMIC DNA]</scope>
    <source>
        <strain evidence="3 4">DSM 11622</strain>
    </source>
</reference>
<evidence type="ECO:0000313" key="4">
    <source>
        <dbReference type="Proteomes" id="UP000192266"/>
    </source>
</evidence>
<feature type="domain" description="DUF3347" evidence="2">
    <location>
        <begin position="124"/>
        <end position="212"/>
    </location>
</feature>
<dbReference type="Pfam" id="PF11827">
    <property type="entry name" value="DUF3347"/>
    <property type="match status" value="1"/>
</dbReference>
<dbReference type="InterPro" id="IPR021782">
    <property type="entry name" value="DUF3347"/>
</dbReference>
<feature type="region of interest" description="Disordered" evidence="1">
    <location>
        <begin position="1"/>
        <end position="20"/>
    </location>
</feature>
<evidence type="ECO:0000259" key="2">
    <source>
        <dbReference type="Pfam" id="PF11827"/>
    </source>
</evidence>
<evidence type="ECO:0000256" key="1">
    <source>
        <dbReference type="SAM" id="MobiDB-lite"/>
    </source>
</evidence>
<name>A0A1W1UR15_9BACT</name>
<dbReference type="STRING" id="645990.SAMN00120144_0722"/>
<dbReference type="AlphaFoldDB" id="A0A1W1UR15"/>
<sequence>MKKSKSWPARTGSNRADSNAWNLNSLPAPILKSPLTSQDMKPLKSTAWPALFLTGTLLIQGCNQQQEGKGSVSDTYMNPDNVAGRVPGTNQKTTQMGVDDMLQGTDMVFQNDLPPAFKAGFDPVVTAYLAMKDAFVADNAPEVEKQADQMMQLLQRTPDALLAGEAAAFWKEKKGFLMTHLKLYKAAEKDQAQRQSFVFLSTVMVKSVKAFGYGAQKLYVDYCPMANEQKGAYWLSQTKEIRNPYMGQKMPTCGEVKQEI</sequence>
<organism evidence="3 4">
    <name type="scientific">Hymenobacter roseosalivarius DSM 11622</name>
    <dbReference type="NCBI Taxonomy" id="645990"/>
    <lineage>
        <taxon>Bacteria</taxon>
        <taxon>Pseudomonadati</taxon>
        <taxon>Bacteroidota</taxon>
        <taxon>Cytophagia</taxon>
        <taxon>Cytophagales</taxon>
        <taxon>Hymenobacteraceae</taxon>
        <taxon>Hymenobacter</taxon>
    </lineage>
</organism>
<keyword evidence="4" id="KW-1185">Reference proteome</keyword>